<organism evidence="3 4">
    <name type="scientific">Haloferax sulfurifontis</name>
    <dbReference type="NCBI Taxonomy" id="255616"/>
    <lineage>
        <taxon>Archaea</taxon>
        <taxon>Methanobacteriati</taxon>
        <taxon>Methanobacteriota</taxon>
        <taxon>Stenosarchaea group</taxon>
        <taxon>Halobacteria</taxon>
        <taxon>Halobacteriales</taxon>
        <taxon>Haloferacaceae</taxon>
        <taxon>Haloferax</taxon>
    </lineage>
</organism>
<accession>A0A830EBF2</accession>
<evidence type="ECO:0000259" key="2">
    <source>
        <dbReference type="SMART" id="SM00849"/>
    </source>
</evidence>
<dbReference type="SMART" id="SM00849">
    <property type="entry name" value="Lactamase_B"/>
    <property type="match status" value="1"/>
</dbReference>
<comment type="caution">
    <text evidence="3">The sequence shown here is derived from an EMBL/GenBank/DDBJ whole genome shotgun (WGS) entry which is preliminary data.</text>
</comment>
<dbReference type="InterPro" id="IPR050855">
    <property type="entry name" value="NDM-1-like"/>
</dbReference>
<name>A0A830EBF2_9EURY</name>
<dbReference type="PANTHER" id="PTHR42951">
    <property type="entry name" value="METALLO-BETA-LACTAMASE DOMAIN-CONTAINING"/>
    <property type="match status" value="1"/>
</dbReference>
<gene>
    <name evidence="3" type="ORF">GCM10007209_30740</name>
</gene>
<evidence type="ECO:0000256" key="1">
    <source>
        <dbReference type="SAM" id="MobiDB-lite"/>
    </source>
</evidence>
<reference evidence="3" key="1">
    <citation type="journal article" date="2014" name="Int. J. Syst. Evol. Microbiol.">
        <title>Complete genome sequence of Corynebacterium casei LMG S-19264T (=DSM 44701T), isolated from a smear-ripened cheese.</title>
        <authorList>
            <consortium name="US DOE Joint Genome Institute (JGI-PGF)"/>
            <person name="Walter F."/>
            <person name="Albersmeier A."/>
            <person name="Kalinowski J."/>
            <person name="Ruckert C."/>
        </authorList>
    </citation>
    <scope>NUCLEOTIDE SEQUENCE</scope>
    <source>
        <strain evidence="3">CCM 7217</strain>
    </source>
</reference>
<evidence type="ECO:0000313" key="4">
    <source>
        <dbReference type="Proteomes" id="UP000646833"/>
    </source>
</evidence>
<keyword evidence="3" id="KW-0378">Hydrolase</keyword>
<dbReference type="Pfam" id="PF00753">
    <property type="entry name" value="Lactamase_B"/>
    <property type="match status" value="1"/>
</dbReference>
<feature type="domain" description="Metallo-beta-lactamase" evidence="2">
    <location>
        <begin position="19"/>
        <end position="228"/>
    </location>
</feature>
<dbReference type="Gene3D" id="3.60.15.10">
    <property type="entry name" value="Ribonuclease Z/Hydroxyacylglutathione hydrolase-like"/>
    <property type="match status" value="1"/>
</dbReference>
<dbReference type="RefSeq" id="WP_188424353.1">
    <property type="nucleotide sequence ID" value="NZ_BMCI01000006.1"/>
</dbReference>
<dbReference type="GO" id="GO:0016787">
    <property type="term" value="F:hydrolase activity"/>
    <property type="evidence" value="ECO:0007669"/>
    <property type="project" value="UniProtKB-KW"/>
</dbReference>
<protein>
    <submittedName>
        <fullName evidence="3">MBL fold hydrolase</fullName>
    </submittedName>
</protein>
<reference evidence="3" key="2">
    <citation type="submission" date="2020-09" db="EMBL/GenBank/DDBJ databases">
        <authorList>
            <person name="Sun Q."/>
            <person name="Sedlacek I."/>
        </authorList>
    </citation>
    <scope>NUCLEOTIDE SEQUENCE</scope>
    <source>
        <strain evidence="3">CCM 7217</strain>
    </source>
</reference>
<proteinExistence type="predicted"/>
<dbReference type="InterPro" id="IPR001279">
    <property type="entry name" value="Metallo-B-lactamas"/>
</dbReference>
<dbReference type="SUPFAM" id="SSF56281">
    <property type="entry name" value="Metallo-hydrolase/oxidoreductase"/>
    <property type="match status" value="1"/>
</dbReference>
<sequence length="325" mass="34363">MRPAGTTERIAHTAASPEGENSTYVLPDRGVVVDPGPPGDASWEVLRSGLSAAGLPVERVETVVVTHWHADHAGLAPRLAAAADATLALHEADAPLVAAYAAERNRRLDRDARRLREWGVPDALVSELRDADEPSPMPHEYPVVTLTDGAAVGGIEVVHAPGHTAGHVVLDAGDALFLGDAVLPTYTPNVGGTDTRLTDALATYLDTLDRIRERAREADAQPVAFPGHGSSVELLDRIDAIRAHHTERVRTAVAELSDRDGDGVTPWAVARSLFGEMRGIHAKMGAGEAAAHLAFAADRGLAERVGVGPDRYVRGDARSFDGVDC</sequence>
<dbReference type="EMBL" id="BMCI01000006">
    <property type="protein sequence ID" value="GGC66493.1"/>
    <property type="molecule type" value="Genomic_DNA"/>
</dbReference>
<dbReference type="Proteomes" id="UP000646833">
    <property type="component" value="Unassembled WGS sequence"/>
</dbReference>
<dbReference type="InterPro" id="IPR036866">
    <property type="entry name" value="RibonucZ/Hydroxyglut_hydro"/>
</dbReference>
<evidence type="ECO:0000313" key="3">
    <source>
        <dbReference type="EMBL" id="GGC66493.1"/>
    </source>
</evidence>
<feature type="region of interest" description="Disordered" evidence="1">
    <location>
        <begin position="1"/>
        <end position="23"/>
    </location>
</feature>
<dbReference type="AlphaFoldDB" id="A0A830EBF2"/>